<dbReference type="SUPFAM" id="SSF47413">
    <property type="entry name" value="lambda repressor-like DNA-binding domains"/>
    <property type="match status" value="1"/>
</dbReference>
<dbReference type="InterPro" id="IPR010982">
    <property type="entry name" value="Lambda_DNA-bd_dom_sf"/>
</dbReference>
<feature type="domain" description="HTH cro/C1-type" evidence="1">
    <location>
        <begin position="40"/>
        <end position="77"/>
    </location>
</feature>
<dbReference type="InterPro" id="IPR001387">
    <property type="entry name" value="Cro/C1-type_HTH"/>
</dbReference>
<keyword evidence="3" id="KW-1185">Reference proteome</keyword>
<gene>
    <name evidence="2" type="ORF">NCTC13354_01607</name>
</gene>
<dbReference type="CDD" id="cd00093">
    <property type="entry name" value="HTH_XRE"/>
    <property type="match status" value="1"/>
</dbReference>
<sequence length="90" mass="10312">MGNEVNMETPKKTPLTLRLDYTKLWKLLIDKKRKKEDLRREAGVSAASISRLTRGENVTTDTLLRICQYLDCDIADICEVVSSNPKRETN</sequence>
<dbReference type="PROSITE" id="PS50943">
    <property type="entry name" value="HTH_CROC1"/>
    <property type="match status" value="1"/>
</dbReference>
<dbReference type="Proteomes" id="UP000269542">
    <property type="component" value="Chromosome"/>
</dbReference>
<protein>
    <submittedName>
        <fullName evidence="2">Predicted transcriptional regulator</fullName>
    </submittedName>
</protein>
<evidence type="ECO:0000259" key="1">
    <source>
        <dbReference type="PROSITE" id="PS50943"/>
    </source>
</evidence>
<evidence type="ECO:0000313" key="3">
    <source>
        <dbReference type="Proteomes" id="UP000269542"/>
    </source>
</evidence>
<dbReference type="SMART" id="SM00530">
    <property type="entry name" value="HTH_XRE"/>
    <property type="match status" value="1"/>
</dbReference>
<dbReference type="EMBL" id="LR134476">
    <property type="protein sequence ID" value="VEI13884.1"/>
    <property type="molecule type" value="Genomic_DNA"/>
</dbReference>
<organism evidence="2 3">
    <name type="scientific">Trueperella bialowiezensis</name>
    <dbReference type="NCBI Taxonomy" id="312285"/>
    <lineage>
        <taxon>Bacteria</taxon>
        <taxon>Bacillati</taxon>
        <taxon>Actinomycetota</taxon>
        <taxon>Actinomycetes</taxon>
        <taxon>Actinomycetales</taxon>
        <taxon>Actinomycetaceae</taxon>
        <taxon>Trueperella</taxon>
    </lineage>
</organism>
<accession>A0A3S5EW56</accession>
<reference evidence="2 3" key="1">
    <citation type="submission" date="2018-12" db="EMBL/GenBank/DDBJ databases">
        <authorList>
            <consortium name="Pathogen Informatics"/>
        </authorList>
    </citation>
    <scope>NUCLEOTIDE SEQUENCE [LARGE SCALE GENOMIC DNA]</scope>
    <source>
        <strain evidence="2 3">NCTC13354</strain>
    </source>
</reference>
<evidence type="ECO:0000313" key="2">
    <source>
        <dbReference type="EMBL" id="VEI13884.1"/>
    </source>
</evidence>
<name>A0A3S5EW56_9ACTO</name>
<dbReference type="KEGG" id="tbw:NCTC13354_01607"/>
<dbReference type="Pfam" id="PF13443">
    <property type="entry name" value="HTH_26"/>
    <property type="match status" value="1"/>
</dbReference>
<proteinExistence type="predicted"/>
<dbReference type="Gene3D" id="1.10.260.40">
    <property type="entry name" value="lambda repressor-like DNA-binding domains"/>
    <property type="match status" value="1"/>
</dbReference>
<dbReference type="GO" id="GO:0003677">
    <property type="term" value="F:DNA binding"/>
    <property type="evidence" value="ECO:0007669"/>
    <property type="project" value="InterPro"/>
</dbReference>
<dbReference type="AlphaFoldDB" id="A0A3S5EW56"/>